<accession>A0ABQ5TB09</accession>
<dbReference type="Proteomes" id="UP001143509">
    <property type="component" value="Unassembled WGS sequence"/>
</dbReference>
<dbReference type="InterPro" id="IPR036188">
    <property type="entry name" value="FAD/NAD-bd_sf"/>
</dbReference>
<gene>
    <name evidence="1" type="ORF">GCM10017620_29780</name>
</gene>
<dbReference type="Gene3D" id="3.50.50.60">
    <property type="entry name" value="FAD/NAD(P)-binding domain"/>
    <property type="match status" value="1"/>
</dbReference>
<reference evidence="1" key="2">
    <citation type="submission" date="2023-01" db="EMBL/GenBank/DDBJ databases">
        <authorList>
            <person name="Sun Q."/>
            <person name="Evtushenko L."/>
        </authorList>
    </citation>
    <scope>NUCLEOTIDE SEQUENCE</scope>
    <source>
        <strain evidence="1">VKM B-1499</strain>
    </source>
</reference>
<keyword evidence="2" id="KW-1185">Reference proteome</keyword>
<comment type="caution">
    <text evidence="1">The sequence shown here is derived from an EMBL/GenBank/DDBJ whole genome shotgun (WGS) entry which is preliminary data.</text>
</comment>
<reference evidence="1" key="1">
    <citation type="journal article" date="2014" name="Int. J. Syst. Evol. Microbiol.">
        <title>Complete genome of a new Firmicutes species belonging to the dominant human colonic microbiota ('Ruminococcus bicirculans') reveals two chromosomes and a selective capacity to utilize plant glucans.</title>
        <authorList>
            <consortium name="NISC Comparative Sequencing Program"/>
            <person name="Wegmann U."/>
            <person name="Louis P."/>
            <person name="Goesmann A."/>
            <person name="Henrissat B."/>
            <person name="Duncan S.H."/>
            <person name="Flint H.J."/>
        </authorList>
    </citation>
    <scope>NUCLEOTIDE SEQUENCE</scope>
    <source>
        <strain evidence="1">VKM B-1499</strain>
    </source>
</reference>
<protein>
    <submittedName>
        <fullName evidence="1">Tryptophan halogenase</fullName>
    </submittedName>
</protein>
<evidence type="ECO:0000313" key="2">
    <source>
        <dbReference type="Proteomes" id="UP001143509"/>
    </source>
</evidence>
<organism evidence="1 2">
    <name type="scientific">Brevundimonas intermedia</name>
    <dbReference type="NCBI Taxonomy" id="74315"/>
    <lineage>
        <taxon>Bacteria</taxon>
        <taxon>Pseudomonadati</taxon>
        <taxon>Pseudomonadota</taxon>
        <taxon>Alphaproteobacteria</taxon>
        <taxon>Caulobacterales</taxon>
        <taxon>Caulobacteraceae</taxon>
        <taxon>Brevundimonas</taxon>
    </lineage>
</organism>
<dbReference type="InterPro" id="IPR006905">
    <property type="entry name" value="Flavin_halogenase"/>
</dbReference>
<dbReference type="RefSeq" id="WP_271166171.1">
    <property type="nucleotide sequence ID" value="NZ_BSFD01000011.1"/>
</dbReference>
<sequence>MKGAPISHVVIVGSGVDAWLTALALARAVGPLGVAIKVLQTPTNPTPVVLDALPALRALHRLLGVDEQALVTQCGAVPVVGQRFTGWNLDQPPFVRAYASVGDGGSHLEFIQHWLRARTLGMTASFGDFSPAGVAAAKRRGPPIQGEWNGADYGYHLDGAAYVELLQRKALAAGVTLRAVQSLTVHRREGGVEHLDIADSCVSADLYIDATGEDARLALAGSWEDWSACFPFPKLGYFTASRTDQLEALTENVAFPSGWAAVLDLAATRVIAAVLEDQISGDTAKMELEAVLGGSLSHSGAYTAARPGMRDGWVGNCVSLGRSAIRTDVLEGGWLLGLQIGLSHLIANFPLCQDMAGEARLFNSAVRRHAEAVRDYQTANYRLSNRSEPKWRQAARAPVPSSLQARLDLFALRGALPPFEDEVFQADDWRMMLLGHGLIPTDANPAGKSLDDAVERQRLLGIIQRNVEEAAGLPSVEAWRSSRGAA</sequence>
<dbReference type="Pfam" id="PF04820">
    <property type="entry name" value="Trp_halogenase"/>
    <property type="match status" value="1"/>
</dbReference>
<name>A0ABQ5TB09_9CAUL</name>
<dbReference type="SUPFAM" id="SSF51905">
    <property type="entry name" value="FAD/NAD(P)-binding domain"/>
    <property type="match status" value="1"/>
</dbReference>
<evidence type="ECO:0000313" key="1">
    <source>
        <dbReference type="EMBL" id="GLK50004.1"/>
    </source>
</evidence>
<proteinExistence type="predicted"/>
<dbReference type="EMBL" id="BSFD01000011">
    <property type="protein sequence ID" value="GLK50004.1"/>
    <property type="molecule type" value="Genomic_DNA"/>
</dbReference>